<keyword evidence="2" id="KW-1185">Reference proteome</keyword>
<accession>A0ACC0KG47</accession>
<evidence type="ECO:0000313" key="2">
    <source>
        <dbReference type="Proteomes" id="UP001064048"/>
    </source>
</evidence>
<gene>
    <name evidence="1" type="ORF">MSG28_003771</name>
</gene>
<evidence type="ECO:0000313" key="1">
    <source>
        <dbReference type="EMBL" id="KAI8435468.1"/>
    </source>
</evidence>
<proteinExistence type="predicted"/>
<reference evidence="1 2" key="1">
    <citation type="journal article" date="2022" name="Genome Biol. Evol.">
        <title>The Spruce Budworm Genome: Reconstructing the Evolutionary History of Antifreeze Proteins.</title>
        <authorList>
            <person name="Beliveau C."/>
            <person name="Gagne P."/>
            <person name="Picq S."/>
            <person name="Vernygora O."/>
            <person name="Keeling C.I."/>
            <person name="Pinkney K."/>
            <person name="Doucet D."/>
            <person name="Wen F."/>
            <person name="Johnston J.S."/>
            <person name="Maaroufi H."/>
            <person name="Boyle B."/>
            <person name="Laroche J."/>
            <person name="Dewar K."/>
            <person name="Juretic N."/>
            <person name="Blackburn G."/>
            <person name="Nisole A."/>
            <person name="Brunet B."/>
            <person name="Brandao M."/>
            <person name="Lumley L."/>
            <person name="Duan J."/>
            <person name="Quan G."/>
            <person name="Lucarotti C.J."/>
            <person name="Roe A.D."/>
            <person name="Sperling F.A.H."/>
            <person name="Levesque R.C."/>
            <person name="Cusson M."/>
        </authorList>
    </citation>
    <scope>NUCLEOTIDE SEQUENCE [LARGE SCALE GENOMIC DNA]</scope>
    <source>
        <strain evidence="1">Glfc:IPQL:Cfum</strain>
    </source>
</reference>
<comment type="caution">
    <text evidence="1">The sequence shown here is derived from an EMBL/GenBank/DDBJ whole genome shotgun (WGS) entry which is preliminary data.</text>
</comment>
<protein>
    <submittedName>
        <fullName evidence="1">Uncharacterized protein</fullName>
    </submittedName>
</protein>
<sequence>MEKVLDAKGSSESSKIAIAVYAGIELILAILMLVGINTVGGEIIGAAIGLLIHSAMVAYCVLVVVSWYSENA</sequence>
<dbReference type="EMBL" id="CM046106">
    <property type="protein sequence ID" value="KAI8435468.1"/>
    <property type="molecule type" value="Genomic_DNA"/>
</dbReference>
<dbReference type="Proteomes" id="UP001064048">
    <property type="component" value="Chromosome 6"/>
</dbReference>
<organism evidence="1 2">
    <name type="scientific">Choristoneura fumiferana</name>
    <name type="common">Spruce budworm moth</name>
    <name type="synonym">Archips fumiferana</name>
    <dbReference type="NCBI Taxonomy" id="7141"/>
    <lineage>
        <taxon>Eukaryota</taxon>
        <taxon>Metazoa</taxon>
        <taxon>Ecdysozoa</taxon>
        <taxon>Arthropoda</taxon>
        <taxon>Hexapoda</taxon>
        <taxon>Insecta</taxon>
        <taxon>Pterygota</taxon>
        <taxon>Neoptera</taxon>
        <taxon>Endopterygota</taxon>
        <taxon>Lepidoptera</taxon>
        <taxon>Glossata</taxon>
        <taxon>Ditrysia</taxon>
        <taxon>Tortricoidea</taxon>
        <taxon>Tortricidae</taxon>
        <taxon>Tortricinae</taxon>
        <taxon>Choristoneura</taxon>
    </lineage>
</organism>
<name>A0ACC0KG47_CHOFU</name>